<dbReference type="EMBL" id="JBANAX010000259">
    <property type="protein sequence ID" value="KAL1216869.1"/>
    <property type="molecule type" value="Genomic_DNA"/>
</dbReference>
<accession>A0ABD1BG48</accession>
<evidence type="ECO:0000313" key="2">
    <source>
        <dbReference type="EMBL" id="KAL1216869.1"/>
    </source>
</evidence>
<sequence length="130" mass="14482">MFSLAGELASLVEESSPVDDSKSRSPMELKRSLETRLKKRVKEQFTDGKFSDMLKKVITRPETLRDAYDCIRLNSNLSITERSGSVAFDSIAEELSSGVFDVASNTLEGMLSSSFPRAMVFHKKGCCLVY</sequence>
<evidence type="ECO:0000256" key="1">
    <source>
        <dbReference type="SAM" id="MobiDB-lite"/>
    </source>
</evidence>
<gene>
    <name evidence="2" type="ORF">V5N11_025357</name>
</gene>
<evidence type="ECO:0000313" key="3">
    <source>
        <dbReference type="Proteomes" id="UP001558713"/>
    </source>
</evidence>
<keyword evidence="3" id="KW-1185">Reference proteome</keyword>
<dbReference type="Proteomes" id="UP001558713">
    <property type="component" value="Unassembled WGS sequence"/>
</dbReference>
<comment type="caution">
    <text evidence="2">The sequence shown here is derived from an EMBL/GenBank/DDBJ whole genome shotgun (WGS) entry which is preliminary data.</text>
</comment>
<feature type="region of interest" description="Disordered" evidence="1">
    <location>
        <begin position="1"/>
        <end position="30"/>
    </location>
</feature>
<proteinExistence type="predicted"/>
<dbReference type="AlphaFoldDB" id="A0ABD1BG48"/>
<dbReference type="PANTHER" id="PTHR33642:SF3">
    <property type="entry name" value="NUCLEAR INTRON MATURASE 4, MITOCHONDRIAL"/>
    <property type="match status" value="1"/>
</dbReference>
<feature type="compositionally biased region" description="Basic and acidic residues" evidence="1">
    <location>
        <begin position="19"/>
        <end position="30"/>
    </location>
</feature>
<reference evidence="2 3" key="1">
    <citation type="submission" date="2024-04" db="EMBL/GenBank/DDBJ databases">
        <title>Genome assembly C_amara_ONT_v2.</title>
        <authorList>
            <person name="Yant L."/>
            <person name="Moore C."/>
            <person name="Slenker M."/>
        </authorList>
    </citation>
    <scope>NUCLEOTIDE SEQUENCE [LARGE SCALE GENOMIC DNA]</scope>
    <source>
        <tissue evidence="2">Leaf</tissue>
    </source>
</reference>
<dbReference type="PANTHER" id="PTHR33642">
    <property type="entry name" value="COX1/OXI3 INTRON 1 PROTEIN-RELATED"/>
    <property type="match status" value="1"/>
</dbReference>
<organism evidence="2 3">
    <name type="scientific">Cardamine amara subsp. amara</name>
    <dbReference type="NCBI Taxonomy" id="228776"/>
    <lineage>
        <taxon>Eukaryota</taxon>
        <taxon>Viridiplantae</taxon>
        <taxon>Streptophyta</taxon>
        <taxon>Embryophyta</taxon>
        <taxon>Tracheophyta</taxon>
        <taxon>Spermatophyta</taxon>
        <taxon>Magnoliopsida</taxon>
        <taxon>eudicotyledons</taxon>
        <taxon>Gunneridae</taxon>
        <taxon>Pentapetalae</taxon>
        <taxon>rosids</taxon>
        <taxon>malvids</taxon>
        <taxon>Brassicales</taxon>
        <taxon>Brassicaceae</taxon>
        <taxon>Cardamineae</taxon>
        <taxon>Cardamine</taxon>
    </lineage>
</organism>
<name>A0ABD1BG48_CARAN</name>
<protein>
    <submittedName>
        <fullName evidence="2">Nuclear intron maturase 4</fullName>
    </submittedName>
</protein>